<gene>
    <name evidence="3" type="ORF">EDD73_12311</name>
</gene>
<keyword evidence="2" id="KW-0812">Transmembrane</keyword>
<dbReference type="EMBL" id="SLXT01000023">
    <property type="protein sequence ID" value="TCP62104.1"/>
    <property type="molecule type" value="Genomic_DNA"/>
</dbReference>
<keyword evidence="2" id="KW-1133">Transmembrane helix</keyword>
<evidence type="ECO:0000256" key="1">
    <source>
        <dbReference type="ARBA" id="ARBA00010894"/>
    </source>
</evidence>
<reference evidence="3 4" key="1">
    <citation type="submission" date="2019-03" db="EMBL/GenBank/DDBJ databases">
        <title>Genomic Encyclopedia of Type Strains, Phase IV (KMG-IV): sequencing the most valuable type-strain genomes for metagenomic binning, comparative biology and taxonomic classification.</title>
        <authorList>
            <person name="Goeker M."/>
        </authorList>
    </citation>
    <scope>NUCLEOTIDE SEQUENCE [LARGE SCALE GENOMIC DNA]</scope>
    <source>
        <strain evidence="3 4">DSM 11170</strain>
    </source>
</reference>
<evidence type="ECO:0000256" key="2">
    <source>
        <dbReference type="SAM" id="Phobius"/>
    </source>
</evidence>
<dbReference type="PANTHER" id="PTHR33219">
    <property type="entry name" value="YLMG HOMOLOG PROTEIN 2, CHLOROPLASTIC"/>
    <property type="match status" value="1"/>
</dbReference>
<protein>
    <submittedName>
        <fullName evidence="3">YggT family protein</fullName>
    </submittedName>
</protein>
<keyword evidence="4" id="KW-1185">Reference proteome</keyword>
<name>A0A4R2RH59_9FIRM</name>
<feature type="transmembrane region" description="Helical" evidence="2">
    <location>
        <begin position="61"/>
        <end position="80"/>
    </location>
</feature>
<dbReference type="Proteomes" id="UP000294813">
    <property type="component" value="Unassembled WGS sequence"/>
</dbReference>
<dbReference type="AlphaFoldDB" id="A0A4R2RH59"/>
<dbReference type="GO" id="GO:0016020">
    <property type="term" value="C:membrane"/>
    <property type="evidence" value="ECO:0007669"/>
    <property type="project" value="InterPro"/>
</dbReference>
<dbReference type="RefSeq" id="WP_243116899.1">
    <property type="nucleotide sequence ID" value="NZ_JAOQNU010000023.1"/>
</dbReference>
<sequence>MSLYQIVSVVFTVMEYLIFARVLISYFPHNPNGAIFGFIYEVTEPLLGPVRRMMPASSMPFDFSPMVALLLLYVVERVVLQLL</sequence>
<dbReference type="Pfam" id="PF02325">
    <property type="entry name" value="CCB3_YggT"/>
    <property type="match status" value="1"/>
</dbReference>
<dbReference type="InterPro" id="IPR003425">
    <property type="entry name" value="CCB3/YggT"/>
</dbReference>
<proteinExistence type="inferred from homology"/>
<dbReference type="PANTHER" id="PTHR33219:SF14">
    <property type="entry name" value="PROTEIN COFACTOR ASSEMBLY OF COMPLEX C SUBUNIT B CCB3, CHLOROPLASTIC-RELATED"/>
    <property type="match status" value="1"/>
</dbReference>
<keyword evidence="2" id="KW-0472">Membrane</keyword>
<comment type="similarity">
    <text evidence="1">Belongs to the YggT family.</text>
</comment>
<feature type="transmembrane region" description="Helical" evidence="2">
    <location>
        <begin position="6"/>
        <end position="24"/>
    </location>
</feature>
<evidence type="ECO:0000313" key="3">
    <source>
        <dbReference type="EMBL" id="TCP62104.1"/>
    </source>
</evidence>
<evidence type="ECO:0000313" key="4">
    <source>
        <dbReference type="Proteomes" id="UP000294813"/>
    </source>
</evidence>
<comment type="caution">
    <text evidence="3">The sequence shown here is derived from an EMBL/GenBank/DDBJ whole genome shotgun (WGS) entry which is preliminary data.</text>
</comment>
<accession>A0A4R2RH59</accession>
<organism evidence="3 4">
    <name type="scientific">Heliophilum fasciatum</name>
    <dbReference type="NCBI Taxonomy" id="35700"/>
    <lineage>
        <taxon>Bacteria</taxon>
        <taxon>Bacillati</taxon>
        <taxon>Bacillota</taxon>
        <taxon>Clostridia</taxon>
        <taxon>Eubacteriales</taxon>
        <taxon>Heliobacteriaceae</taxon>
        <taxon>Heliophilum</taxon>
    </lineage>
</organism>